<name>A0A0D0CPZ8_9AGAM</name>
<feature type="non-terminal residue" evidence="1">
    <location>
        <position position="125"/>
    </location>
</feature>
<protein>
    <recommendedName>
        <fullName evidence="3">Paired domain-containing protein</fullName>
    </recommendedName>
</protein>
<evidence type="ECO:0000313" key="1">
    <source>
        <dbReference type="EMBL" id="KIK72896.1"/>
    </source>
</evidence>
<dbReference type="Proteomes" id="UP000054538">
    <property type="component" value="Unassembled WGS sequence"/>
</dbReference>
<dbReference type="InterPro" id="IPR009057">
    <property type="entry name" value="Homeodomain-like_sf"/>
</dbReference>
<accession>A0A0D0CPZ8</accession>
<dbReference type="HOGENOM" id="CLU_056788_8_2_1"/>
<organism evidence="1 2">
    <name type="scientific">Paxillus rubicundulus Ve08.2h10</name>
    <dbReference type="NCBI Taxonomy" id="930991"/>
    <lineage>
        <taxon>Eukaryota</taxon>
        <taxon>Fungi</taxon>
        <taxon>Dikarya</taxon>
        <taxon>Basidiomycota</taxon>
        <taxon>Agaricomycotina</taxon>
        <taxon>Agaricomycetes</taxon>
        <taxon>Agaricomycetidae</taxon>
        <taxon>Boletales</taxon>
        <taxon>Paxilineae</taxon>
        <taxon>Paxillaceae</taxon>
        <taxon>Paxillus</taxon>
    </lineage>
</organism>
<proteinExistence type="predicted"/>
<evidence type="ECO:0008006" key="3">
    <source>
        <dbReference type="Google" id="ProtNLM"/>
    </source>
</evidence>
<reference evidence="2" key="2">
    <citation type="submission" date="2015-01" db="EMBL/GenBank/DDBJ databases">
        <title>Evolutionary Origins and Diversification of the Mycorrhizal Mutualists.</title>
        <authorList>
            <consortium name="DOE Joint Genome Institute"/>
            <consortium name="Mycorrhizal Genomics Consortium"/>
            <person name="Kohler A."/>
            <person name="Kuo A."/>
            <person name="Nagy L.G."/>
            <person name="Floudas D."/>
            <person name="Copeland A."/>
            <person name="Barry K.W."/>
            <person name="Cichocki N."/>
            <person name="Veneault-Fourrey C."/>
            <person name="LaButti K."/>
            <person name="Lindquist E.A."/>
            <person name="Lipzen A."/>
            <person name="Lundell T."/>
            <person name="Morin E."/>
            <person name="Murat C."/>
            <person name="Riley R."/>
            <person name="Ohm R."/>
            <person name="Sun H."/>
            <person name="Tunlid A."/>
            <person name="Henrissat B."/>
            <person name="Grigoriev I.V."/>
            <person name="Hibbett D.S."/>
            <person name="Martin F."/>
        </authorList>
    </citation>
    <scope>NUCLEOTIDE SEQUENCE [LARGE SCALE GENOMIC DNA]</scope>
    <source>
        <strain evidence="2">Ve08.2h10</strain>
    </source>
</reference>
<dbReference type="SUPFAM" id="SSF46689">
    <property type="entry name" value="Homeodomain-like"/>
    <property type="match status" value="1"/>
</dbReference>
<reference evidence="1 2" key="1">
    <citation type="submission" date="2014-04" db="EMBL/GenBank/DDBJ databases">
        <authorList>
            <consortium name="DOE Joint Genome Institute"/>
            <person name="Kuo A."/>
            <person name="Kohler A."/>
            <person name="Jargeat P."/>
            <person name="Nagy L.G."/>
            <person name="Floudas D."/>
            <person name="Copeland A."/>
            <person name="Barry K.W."/>
            <person name="Cichocki N."/>
            <person name="Veneault-Fourrey C."/>
            <person name="LaButti K."/>
            <person name="Lindquist E.A."/>
            <person name="Lipzen A."/>
            <person name="Lundell T."/>
            <person name="Morin E."/>
            <person name="Murat C."/>
            <person name="Sun H."/>
            <person name="Tunlid A."/>
            <person name="Henrissat B."/>
            <person name="Grigoriev I.V."/>
            <person name="Hibbett D.S."/>
            <person name="Martin F."/>
            <person name="Nordberg H.P."/>
            <person name="Cantor M.N."/>
            <person name="Hua S.X."/>
        </authorList>
    </citation>
    <scope>NUCLEOTIDE SEQUENCE [LARGE SCALE GENOMIC DNA]</scope>
    <source>
        <strain evidence="1 2">Ve08.2h10</strain>
    </source>
</reference>
<dbReference type="EMBL" id="KN830317">
    <property type="protein sequence ID" value="KIK72896.1"/>
    <property type="molecule type" value="Genomic_DNA"/>
</dbReference>
<dbReference type="OrthoDB" id="3012036at2759"/>
<keyword evidence="2" id="KW-1185">Reference proteome</keyword>
<feature type="non-terminal residue" evidence="1">
    <location>
        <position position="1"/>
    </location>
</feature>
<sequence>VSDDLKARIPALHRQGYSVENICNILALRKSLVYKMLAIFSKYGVITNPHQSSRISGRPRILSQADLHFLQNLIDHRHTLYLDELQQELSTKRGVQASISTLARAVKRLHITRKVVTAPALERSE</sequence>
<gene>
    <name evidence="1" type="ORF">PAXRUDRAFT_93471</name>
</gene>
<dbReference type="STRING" id="930991.A0A0D0CPZ8"/>
<evidence type="ECO:0000313" key="2">
    <source>
        <dbReference type="Proteomes" id="UP000054538"/>
    </source>
</evidence>
<dbReference type="InParanoid" id="A0A0D0CPZ8"/>
<dbReference type="AlphaFoldDB" id="A0A0D0CPZ8"/>